<dbReference type="EMBL" id="BK016115">
    <property type="protein sequence ID" value="DAF96451.1"/>
    <property type="molecule type" value="Genomic_DNA"/>
</dbReference>
<dbReference type="NCBIfam" id="NF040910">
    <property type="entry name" value="CD1375_fam"/>
    <property type="match status" value="1"/>
</dbReference>
<organism evidence="1">
    <name type="scientific">Siphoviridae sp. ct5FX1</name>
    <dbReference type="NCBI Taxonomy" id="2825335"/>
    <lineage>
        <taxon>Viruses</taxon>
        <taxon>Duplodnaviria</taxon>
        <taxon>Heunggongvirae</taxon>
        <taxon>Uroviricota</taxon>
        <taxon>Caudoviricetes</taxon>
    </lineage>
</organism>
<protein>
    <submittedName>
        <fullName evidence="1">Uncharacterized protein</fullName>
    </submittedName>
</protein>
<accession>A0A8S5UPT6</accession>
<sequence>MVAFYVDRIAKGFMELEQVPTLWKEKVKEELGK</sequence>
<name>A0A8S5UPT6_9CAUD</name>
<evidence type="ECO:0000313" key="1">
    <source>
        <dbReference type="EMBL" id="DAF96451.1"/>
    </source>
</evidence>
<dbReference type="InterPro" id="IPR047907">
    <property type="entry name" value="CD1375-like"/>
</dbReference>
<reference evidence="1" key="1">
    <citation type="journal article" date="2021" name="Proc. Natl. Acad. Sci. U.S.A.">
        <title>A Catalog of Tens of Thousands of Viruses from Human Metagenomes Reveals Hidden Associations with Chronic Diseases.</title>
        <authorList>
            <person name="Tisza M.J."/>
            <person name="Buck C.B."/>
        </authorList>
    </citation>
    <scope>NUCLEOTIDE SEQUENCE</scope>
    <source>
        <strain evidence="1">Ct5FX1</strain>
    </source>
</reference>
<proteinExistence type="predicted"/>